<feature type="transmembrane region" description="Helical" evidence="2">
    <location>
        <begin position="50"/>
        <end position="70"/>
    </location>
</feature>
<keyword evidence="2" id="KW-1133">Transmembrane helix</keyword>
<evidence type="ECO:0000313" key="4">
    <source>
        <dbReference type="Proteomes" id="UP000011666"/>
    </source>
</evidence>
<sequence>MSTRDRDATENDSRDHGHRAPGLGLVGLAALAVAGWGLAGGPDLPDGAGIGWVAVIVGVIVGLVLIATGARSRGD</sequence>
<dbReference type="Proteomes" id="UP000011666">
    <property type="component" value="Unassembled WGS sequence"/>
</dbReference>
<dbReference type="eggNOG" id="ENOG5031VZ1">
    <property type="taxonomic scope" value="Bacteria"/>
</dbReference>
<evidence type="ECO:0000313" key="3">
    <source>
        <dbReference type="EMBL" id="GAC69876.1"/>
    </source>
</evidence>
<organism evidence="3 4">
    <name type="scientific">Gordonia soli NBRC 108243</name>
    <dbReference type="NCBI Taxonomy" id="1223545"/>
    <lineage>
        <taxon>Bacteria</taxon>
        <taxon>Bacillati</taxon>
        <taxon>Actinomycetota</taxon>
        <taxon>Actinomycetes</taxon>
        <taxon>Mycobacteriales</taxon>
        <taxon>Gordoniaceae</taxon>
        <taxon>Gordonia</taxon>
    </lineage>
</organism>
<comment type="caution">
    <text evidence="3">The sequence shown here is derived from an EMBL/GenBank/DDBJ whole genome shotgun (WGS) entry which is preliminary data.</text>
</comment>
<feature type="compositionally biased region" description="Basic and acidic residues" evidence="1">
    <location>
        <begin position="1"/>
        <end position="15"/>
    </location>
</feature>
<gene>
    <name evidence="3" type="ORF">GS4_28_01240</name>
</gene>
<dbReference type="STRING" id="1223545.GS4_28_01240"/>
<dbReference type="AlphaFoldDB" id="M0QNP8"/>
<proteinExistence type="predicted"/>
<evidence type="ECO:0000256" key="2">
    <source>
        <dbReference type="SAM" id="Phobius"/>
    </source>
</evidence>
<keyword evidence="2" id="KW-0472">Membrane</keyword>
<evidence type="ECO:0000256" key="1">
    <source>
        <dbReference type="SAM" id="MobiDB-lite"/>
    </source>
</evidence>
<reference evidence="3 4" key="1">
    <citation type="submission" date="2013-01" db="EMBL/GenBank/DDBJ databases">
        <title>Whole genome shotgun sequence of Gordonia soli NBRC 108243.</title>
        <authorList>
            <person name="Isaki-Nakamura S."/>
            <person name="Hosoyama A."/>
            <person name="Tsuchikane K."/>
            <person name="Ando Y."/>
            <person name="Baba S."/>
            <person name="Ohji S."/>
            <person name="Hamada M."/>
            <person name="Tamura T."/>
            <person name="Yamazoe A."/>
            <person name="Yamazaki S."/>
            <person name="Fujita N."/>
        </authorList>
    </citation>
    <scope>NUCLEOTIDE SEQUENCE [LARGE SCALE GENOMIC DNA]</scope>
    <source>
        <strain evidence="3 4">NBRC 108243</strain>
    </source>
</reference>
<protein>
    <submittedName>
        <fullName evidence="3">Uncharacterized protein</fullName>
    </submittedName>
</protein>
<keyword evidence="2" id="KW-0812">Transmembrane</keyword>
<feature type="region of interest" description="Disordered" evidence="1">
    <location>
        <begin position="1"/>
        <end position="21"/>
    </location>
</feature>
<accession>M0QNP8</accession>
<keyword evidence="4" id="KW-1185">Reference proteome</keyword>
<name>M0QNP8_9ACTN</name>
<feature type="transmembrane region" description="Helical" evidence="2">
    <location>
        <begin position="20"/>
        <end position="38"/>
    </location>
</feature>
<dbReference type="RefSeq" id="WP_007623359.1">
    <property type="nucleotide sequence ID" value="NZ_BANX01000028.1"/>
</dbReference>
<dbReference type="EMBL" id="BANX01000028">
    <property type="protein sequence ID" value="GAC69876.1"/>
    <property type="molecule type" value="Genomic_DNA"/>
</dbReference>